<gene>
    <name evidence="1" type="ORF">ACFSUC_15395</name>
</gene>
<organism evidence="1 2">
    <name type="scientific">Marinicrinis sediminis</name>
    <dbReference type="NCBI Taxonomy" id="1652465"/>
    <lineage>
        <taxon>Bacteria</taxon>
        <taxon>Bacillati</taxon>
        <taxon>Bacillota</taxon>
        <taxon>Bacilli</taxon>
        <taxon>Bacillales</taxon>
        <taxon>Paenibacillaceae</taxon>
    </lineage>
</organism>
<dbReference type="RefSeq" id="WP_379930513.1">
    <property type="nucleotide sequence ID" value="NZ_JBHUMM010000043.1"/>
</dbReference>
<dbReference type="PANTHER" id="PTHR32305:SF15">
    <property type="entry name" value="PROTEIN RHSA-RELATED"/>
    <property type="match status" value="1"/>
</dbReference>
<name>A0ABW5REE9_9BACL</name>
<dbReference type="EMBL" id="JBHUMM010000043">
    <property type="protein sequence ID" value="MFD2672954.1"/>
    <property type="molecule type" value="Genomic_DNA"/>
</dbReference>
<proteinExistence type="predicted"/>
<dbReference type="PANTHER" id="PTHR32305">
    <property type="match status" value="1"/>
</dbReference>
<evidence type="ECO:0000313" key="2">
    <source>
        <dbReference type="Proteomes" id="UP001597497"/>
    </source>
</evidence>
<reference evidence="2" key="1">
    <citation type="journal article" date="2019" name="Int. J. Syst. Evol. Microbiol.">
        <title>The Global Catalogue of Microorganisms (GCM) 10K type strain sequencing project: providing services to taxonomists for standard genome sequencing and annotation.</title>
        <authorList>
            <consortium name="The Broad Institute Genomics Platform"/>
            <consortium name="The Broad Institute Genome Sequencing Center for Infectious Disease"/>
            <person name="Wu L."/>
            <person name="Ma J."/>
        </authorList>
    </citation>
    <scope>NUCLEOTIDE SEQUENCE [LARGE SCALE GENOMIC DNA]</scope>
    <source>
        <strain evidence="2">KCTC 33676</strain>
    </source>
</reference>
<accession>A0ABW5REE9</accession>
<dbReference type="InterPro" id="IPR022385">
    <property type="entry name" value="Rhs_assc_core"/>
</dbReference>
<sequence length="286" mass="31986">MRWEGNPYRYSSEPWDKTTHLQYLRARWYVTSMGRFISEDSYEGEITNPLSLNLYTYVSNNSLRYTDPSGHKQCEGAYNCDGDAPTNTYVSMEENFVRYYYFDDRSKMKNASDEEWKYVYTQIYKRSWDQALQYFIAGVITGAALATPAAIFEALEVATMGTTTAAVTSGTAANTIRATVSVGIVKGAGLFESSFLARTGIKVSGLAEVSITGNYITLTDIAIYADSVGAAKTQIGAKEIIQWRNAVIEELKRQGYEKLTITGIRVDNSTSANPRMTIDRTFDLID</sequence>
<keyword evidence="2" id="KW-1185">Reference proteome</keyword>
<dbReference type="InterPro" id="IPR050708">
    <property type="entry name" value="T6SS_VgrG/RHS"/>
</dbReference>
<evidence type="ECO:0000313" key="1">
    <source>
        <dbReference type="EMBL" id="MFD2672954.1"/>
    </source>
</evidence>
<protein>
    <submittedName>
        <fullName evidence="1">RHS repeat-associated core domain-containing protein</fullName>
    </submittedName>
</protein>
<dbReference type="Proteomes" id="UP001597497">
    <property type="component" value="Unassembled WGS sequence"/>
</dbReference>
<dbReference type="NCBIfam" id="TIGR03696">
    <property type="entry name" value="Rhs_assc_core"/>
    <property type="match status" value="1"/>
</dbReference>
<dbReference type="Gene3D" id="2.180.10.10">
    <property type="entry name" value="RHS repeat-associated core"/>
    <property type="match status" value="1"/>
</dbReference>
<comment type="caution">
    <text evidence="1">The sequence shown here is derived from an EMBL/GenBank/DDBJ whole genome shotgun (WGS) entry which is preliminary data.</text>
</comment>